<dbReference type="EMBL" id="FQVB01000028">
    <property type="protein sequence ID" value="SHF81864.1"/>
    <property type="molecule type" value="Genomic_DNA"/>
</dbReference>
<dbReference type="NCBIfam" id="TIGR00238">
    <property type="entry name" value="KamA family radical SAM protein"/>
    <property type="match status" value="1"/>
</dbReference>
<keyword evidence="16" id="KW-1185">Reference proteome</keyword>
<dbReference type="InterPro" id="IPR013785">
    <property type="entry name" value="Aldolase_TIM"/>
</dbReference>
<keyword evidence="7 12" id="KW-0663">Pyridoxal phosphate</keyword>
<comment type="similarity">
    <text evidence="3">Belongs to the radical SAM superfamily. KamA family.</text>
</comment>
<keyword evidence="4 11" id="KW-0004">4Fe-4S</keyword>
<evidence type="ECO:0000256" key="10">
    <source>
        <dbReference type="ARBA" id="ARBA00023235"/>
    </source>
</evidence>
<evidence type="ECO:0000313" key="15">
    <source>
        <dbReference type="EMBL" id="SHF81864.1"/>
    </source>
</evidence>
<evidence type="ECO:0000256" key="6">
    <source>
        <dbReference type="ARBA" id="ARBA00022723"/>
    </source>
</evidence>
<feature type="binding site" evidence="11">
    <location>
        <position position="104"/>
    </location>
    <ligand>
        <name>[4Fe-4S] cluster</name>
        <dbReference type="ChEBI" id="CHEBI:49883"/>
        <note>4Fe-4S-S-AdoMet</note>
    </ligand>
</feature>
<evidence type="ECO:0000256" key="12">
    <source>
        <dbReference type="PIRSR" id="PIRSR603739-50"/>
    </source>
</evidence>
<dbReference type="PANTHER" id="PTHR30538:SF1">
    <property type="entry name" value="L-LYSINE 2,3-AMINOMUTASE"/>
    <property type="match status" value="1"/>
</dbReference>
<name>A0A1M5ERV2_9BACT</name>
<dbReference type="InterPro" id="IPR058240">
    <property type="entry name" value="rSAM_sf"/>
</dbReference>
<dbReference type="SUPFAM" id="SSF102114">
    <property type="entry name" value="Radical SAM enzymes"/>
    <property type="match status" value="1"/>
</dbReference>
<feature type="modified residue" description="N6-(pyridoxal phosphate)lysine" evidence="12">
    <location>
        <position position="311"/>
    </location>
</feature>
<evidence type="ECO:0000313" key="16">
    <source>
        <dbReference type="Proteomes" id="UP000184076"/>
    </source>
</evidence>
<evidence type="ECO:0000256" key="2">
    <source>
        <dbReference type="ARBA" id="ARBA00001966"/>
    </source>
</evidence>
<comment type="cofactor">
    <cofactor evidence="2">
        <name>[4Fe-4S] cluster</name>
        <dbReference type="ChEBI" id="CHEBI:49883"/>
    </cofactor>
</comment>
<dbReference type="Pfam" id="PF04055">
    <property type="entry name" value="Radical_SAM"/>
    <property type="match status" value="1"/>
</dbReference>
<keyword evidence="8" id="KW-0408">Iron</keyword>
<evidence type="ECO:0000256" key="7">
    <source>
        <dbReference type="ARBA" id="ARBA00022898"/>
    </source>
</evidence>
<dbReference type="GO" id="GO:0051539">
    <property type="term" value="F:4 iron, 4 sulfur cluster binding"/>
    <property type="evidence" value="ECO:0007669"/>
    <property type="project" value="UniProtKB-KW"/>
</dbReference>
<organism evidence="15 16">
    <name type="scientific">Desulfacinum infernum DSM 9756</name>
    <dbReference type="NCBI Taxonomy" id="1121391"/>
    <lineage>
        <taxon>Bacteria</taxon>
        <taxon>Pseudomonadati</taxon>
        <taxon>Thermodesulfobacteriota</taxon>
        <taxon>Syntrophobacteria</taxon>
        <taxon>Syntrophobacterales</taxon>
        <taxon>Syntrophobacteraceae</taxon>
        <taxon>Desulfacinum</taxon>
    </lineage>
</organism>
<evidence type="ECO:0000259" key="14">
    <source>
        <dbReference type="PROSITE" id="PS51918"/>
    </source>
</evidence>
<evidence type="ECO:0000256" key="5">
    <source>
        <dbReference type="ARBA" id="ARBA00022691"/>
    </source>
</evidence>
<feature type="binding site" evidence="11">
    <location>
        <position position="107"/>
    </location>
    <ligand>
        <name>[4Fe-4S] cluster</name>
        <dbReference type="ChEBI" id="CHEBI:49883"/>
        <note>4Fe-4S-S-AdoMet</note>
    </ligand>
</feature>
<dbReference type="SFLD" id="SFLDS00029">
    <property type="entry name" value="Radical_SAM"/>
    <property type="match status" value="1"/>
</dbReference>
<keyword evidence="10" id="KW-0413">Isomerase</keyword>
<reference evidence="16" key="1">
    <citation type="submission" date="2016-11" db="EMBL/GenBank/DDBJ databases">
        <authorList>
            <person name="Varghese N."/>
            <person name="Submissions S."/>
        </authorList>
    </citation>
    <scope>NUCLEOTIDE SEQUENCE [LARGE SCALE GENOMIC DNA]</scope>
    <source>
        <strain evidence="16">DSM 9756</strain>
    </source>
</reference>
<accession>A0A1M5ERV2</accession>
<dbReference type="PANTHER" id="PTHR30538">
    <property type="entry name" value="LYSINE 2,3-AMINOMUTASE-RELATED"/>
    <property type="match status" value="1"/>
</dbReference>
<evidence type="ECO:0000256" key="9">
    <source>
        <dbReference type="ARBA" id="ARBA00023014"/>
    </source>
</evidence>
<dbReference type="STRING" id="1121391.SAMN02745206_02715"/>
<keyword evidence="6 11" id="KW-0479">Metal-binding</keyword>
<dbReference type="PIRSF" id="PIRSF004911">
    <property type="entry name" value="DUF160"/>
    <property type="match status" value="1"/>
</dbReference>
<evidence type="ECO:0000256" key="1">
    <source>
        <dbReference type="ARBA" id="ARBA00001933"/>
    </source>
</evidence>
<dbReference type="AlphaFoldDB" id="A0A1M5ERV2"/>
<evidence type="ECO:0000256" key="4">
    <source>
        <dbReference type="ARBA" id="ARBA00022485"/>
    </source>
</evidence>
<dbReference type="InterPro" id="IPR003739">
    <property type="entry name" value="Lys_aminomutase/Glu_NH3_mut"/>
</dbReference>
<dbReference type="Proteomes" id="UP000184076">
    <property type="component" value="Unassembled WGS sequence"/>
</dbReference>
<keyword evidence="9 11" id="KW-0411">Iron-sulfur</keyword>
<dbReference type="InterPro" id="IPR025895">
    <property type="entry name" value="LAM_C_dom"/>
</dbReference>
<feature type="region of interest" description="Disordered" evidence="13">
    <location>
        <begin position="1"/>
        <end position="23"/>
    </location>
</feature>
<dbReference type="GO" id="GO:0046872">
    <property type="term" value="F:metal ion binding"/>
    <property type="evidence" value="ECO:0007669"/>
    <property type="project" value="UniProtKB-KW"/>
</dbReference>
<proteinExistence type="inferred from homology"/>
<dbReference type="Pfam" id="PF12544">
    <property type="entry name" value="LAM_C"/>
    <property type="match status" value="1"/>
</dbReference>
<dbReference type="Gene3D" id="3.20.20.70">
    <property type="entry name" value="Aldolase class I"/>
    <property type="match status" value="1"/>
</dbReference>
<comment type="cofactor">
    <cofactor evidence="1 12">
        <name>pyridoxal 5'-phosphate</name>
        <dbReference type="ChEBI" id="CHEBI:597326"/>
    </cofactor>
</comment>
<evidence type="ECO:0000256" key="13">
    <source>
        <dbReference type="SAM" id="MobiDB-lite"/>
    </source>
</evidence>
<sequence>MLSEGMVDQNEKRPGAGPGGASLHEEVHRVYPVKVSPLFQRLMEKPGDPIWRQVMPDERELLDDGPLAMEDPLGEESRSPVPNLVHRYPDRVLWIVSHVCAVHCRFCTRKRRWTRPVPLTDGMTRAAEEYISATPAIRDVLLSGGDPLMLPLEKLHDLCARLRRIPHVRILRIGTRVPFAAPERVTDELVQVLRTHHPVYMNIHVNHPWEISPEAREACARLADAGIPLGSQTVLLKDVNDDPTVLEELFVELLSLRLRPYYLLQMDLMKSTAHFRTGIRDGLRILQRLRNRISGLALPQFVVDLPGGYGKVPLSPQAVERIEADRIVFRNYEGKACSYPLDDGEGPELAKLLGKEP</sequence>
<evidence type="ECO:0000256" key="8">
    <source>
        <dbReference type="ARBA" id="ARBA00023004"/>
    </source>
</evidence>
<dbReference type="CDD" id="cd01335">
    <property type="entry name" value="Radical_SAM"/>
    <property type="match status" value="1"/>
</dbReference>
<dbReference type="SFLD" id="SFLDG01070">
    <property type="entry name" value="PLP-dependent"/>
    <property type="match status" value="1"/>
</dbReference>
<keyword evidence="5" id="KW-0949">S-adenosyl-L-methionine</keyword>
<dbReference type="PROSITE" id="PS51918">
    <property type="entry name" value="RADICAL_SAM"/>
    <property type="match status" value="1"/>
</dbReference>
<protein>
    <submittedName>
        <fullName evidence="15">L-lysine 2,3-aminomutase</fullName>
    </submittedName>
</protein>
<dbReference type="InterPro" id="IPR007197">
    <property type="entry name" value="rSAM"/>
</dbReference>
<dbReference type="GO" id="GO:0016853">
    <property type="term" value="F:isomerase activity"/>
    <property type="evidence" value="ECO:0007669"/>
    <property type="project" value="UniProtKB-KW"/>
</dbReference>
<feature type="domain" description="Radical SAM core" evidence="14">
    <location>
        <begin position="86"/>
        <end position="296"/>
    </location>
</feature>
<feature type="binding site" evidence="11">
    <location>
        <position position="100"/>
    </location>
    <ligand>
        <name>[4Fe-4S] cluster</name>
        <dbReference type="ChEBI" id="CHEBI:49883"/>
        <note>4Fe-4S-S-AdoMet</note>
    </ligand>
</feature>
<gene>
    <name evidence="15" type="ORF">SAMN02745206_02715</name>
</gene>
<evidence type="ECO:0000256" key="11">
    <source>
        <dbReference type="PIRSR" id="PIRSR004911-1"/>
    </source>
</evidence>
<evidence type="ECO:0000256" key="3">
    <source>
        <dbReference type="ARBA" id="ARBA00008703"/>
    </source>
</evidence>